<evidence type="ECO:0000256" key="2">
    <source>
        <dbReference type="SAM" id="SignalP"/>
    </source>
</evidence>
<dbReference type="SUPFAM" id="SSF89392">
    <property type="entry name" value="Prokaryotic lipoproteins and lipoprotein localization factors"/>
    <property type="match status" value="1"/>
</dbReference>
<feature type="region of interest" description="Disordered" evidence="1">
    <location>
        <begin position="131"/>
        <end position="163"/>
    </location>
</feature>
<dbReference type="PROSITE" id="PS51257">
    <property type="entry name" value="PROKAR_LIPOPROTEIN"/>
    <property type="match status" value="1"/>
</dbReference>
<dbReference type="AlphaFoldDB" id="A0A1C3NVQ8"/>
<evidence type="ECO:0000256" key="1">
    <source>
        <dbReference type="SAM" id="MobiDB-lite"/>
    </source>
</evidence>
<keyword evidence="2" id="KW-0732">Signal</keyword>
<proteinExistence type="predicted"/>
<dbReference type="EMBL" id="FLUV01000613">
    <property type="protein sequence ID" value="SBW19784.1"/>
    <property type="molecule type" value="Genomic_DNA"/>
</dbReference>
<evidence type="ECO:0008006" key="5">
    <source>
        <dbReference type="Google" id="ProtNLM"/>
    </source>
</evidence>
<protein>
    <recommendedName>
        <fullName evidence="5">LppX_LprAFG lipoprotein</fullName>
    </recommendedName>
</protein>
<dbReference type="Gene3D" id="2.50.20.20">
    <property type="match status" value="1"/>
</dbReference>
<evidence type="ECO:0000313" key="4">
    <source>
        <dbReference type="Proteomes" id="UP000199013"/>
    </source>
</evidence>
<feature type="chain" id="PRO_5039626284" description="LppX_LprAFG lipoprotein" evidence="2">
    <location>
        <begin position="25"/>
        <end position="292"/>
    </location>
</feature>
<organism evidence="3 4">
    <name type="scientific">Candidatus Protofrankia californiensis</name>
    <dbReference type="NCBI Taxonomy" id="1839754"/>
    <lineage>
        <taxon>Bacteria</taxon>
        <taxon>Bacillati</taxon>
        <taxon>Actinomycetota</taxon>
        <taxon>Actinomycetes</taxon>
        <taxon>Frankiales</taxon>
        <taxon>Frankiaceae</taxon>
        <taxon>Protofrankia</taxon>
    </lineage>
</organism>
<evidence type="ECO:0000313" key="3">
    <source>
        <dbReference type="EMBL" id="SBW19784.1"/>
    </source>
</evidence>
<gene>
    <name evidence="3" type="ORF">FDG2_1494</name>
</gene>
<reference evidence="4" key="1">
    <citation type="submission" date="2016-02" db="EMBL/GenBank/DDBJ databases">
        <authorList>
            <person name="Wibberg D."/>
        </authorList>
    </citation>
    <scope>NUCLEOTIDE SEQUENCE [LARGE SCALE GENOMIC DNA]</scope>
</reference>
<dbReference type="Proteomes" id="UP000199013">
    <property type="component" value="Unassembled WGS sequence"/>
</dbReference>
<keyword evidence="4" id="KW-1185">Reference proteome</keyword>
<feature type="signal peptide" evidence="2">
    <location>
        <begin position="1"/>
        <end position="24"/>
    </location>
</feature>
<accession>A0A1C3NVQ8</accession>
<sequence>MTLKTVARVTVSAVVLLVPGLVLAGAAGCSSDSPTPPPAAIPTGIAPTEASGVPAPLADAYHATITRGTARIRFNDQASFASASGRKQIVSISGTGTVDFANSTSQTVRDVAGGGRSEILLIGPDLYQRRVPPADAPNSTRWTRVVPGAGGNNSVTPGPGTTTQPGAGDAVALRVGFLSGASTPVTTVGQEAIDGVTTTHYTLSVNLDAAAAQGNISATTVEYYKGTLGTAIQPTEAWIDAEGLVRQLRVTVASAGSDNGAGRSEIVRTVTYSDFGVPARITAPPADQIAPG</sequence>
<dbReference type="InterPro" id="IPR029046">
    <property type="entry name" value="LolA/LolB/LppX"/>
</dbReference>
<name>A0A1C3NVQ8_9ACTN</name>